<evidence type="ECO:0000256" key="3">
    <source>
        <dbReference type="ARBA" id="ARBA00022538"/>
    </source>
</evidence>
<dbReference type="NCBIfam" id="NF001454">
    <property type="entry name" value="PRK00315.1"/>
    <property type="match status" value="1"/>
</dbReference>
<keyword evidence="3 11" id="KW-0633">Potassium transport</keyword>
<dbReference type="GO" id="GO:0008556">
    <property type="term" value="F:P-type potassium transmembrane transporter activity"/>
    <property type="evidence" value="ECO:0007669"/>
    <property type="project" value="InterPro"/>
</dbReference>
<dbReference type="NCBIfam" id="TIGR00681">
    <property type="entry name" value="kdpC"/>
    <property type="match status" value="1"/>
</dbReference>
<keyword evidence="10 11" id="KW-0472">Membrane</keyword>
<sequence>MKKNRMTLVRAFGFSLAMIGLCGFVYPLILTGAAQVLFPFQANGSLIEVQGKPIASALVGQDFTDERLFHGRPSAYRYNTYTAEEAAAGSGGGLASGSQNYAPSNPALTERIEKDVERFLAENPTVERQEIPSDLVTASGSGLDPHISVEAARVQVDRIVANTGLSRTEVEALIDEAVEEKVLGIFGETKVNVVRLNLALAHRLGMI</sequence>
<dbReference type="PANTHER" id="PTHR30042">
    <property type="entry name" value="POTASSIUM-TRANSPORTING ATPASE C CHAIN"/>
    <property type="match status" value="1"/>
</dbReference>
<evidence type="ECO:0000256" key="11">
    <source>
        <dbReference type="HAMAP-Rule" id="MF_00276"/>
    </source>
</evidence>
<proteinExistence type="inferred from homology"/>
<keyword evidence="9 11" id="KW-0406">Ion transport</keyword>
<comment type="function">
    <text evidence="11">Part of the high-affinity ATP-driven potassium transport (or Kdp) system, which catalyzes the hydrolysis of ATP coupled with the electrogenic transport of potassium into the cytoplasm. This subunit acts as a catalytic chaperone that increases the ATP-binding affinity of the ATP-hydrolyzing subunit KdpB by the formation of a transient KdpB/KdpC/ATP ternary complex.</text>
</comment>
<keyword evidence="5 11" id="KW-0547">Nucleotide-binding</keyword>
<evidence type="ECO:0000256" key="1">
    <source>
        <dbReference type="ARBA" id="ARBA00022448"/>
    </source>
</evidence>
<keyword evidence="7 11" id="KW-0630">Potassium</keyword>
<keyword evidence="8 11" id="KW-1133">Transmembrane helix</keyword>
<evidence type="ECO:0000256" key="10">
    <source>
        <dbReference type="ARBA" id="ARBA00023136"/>
    </source>
</evidence>
<comment type="similarity">
    <text evidence="11">Belongs to the KdpC family.</text>
</comment>
<dbReference type="PIRSF" id="PIRSF001296">
    <property type="entry name" value="K_ATPase_KdpC"/>
    <property type="match status" value="1"/>
</dbReference>
<name>A0A412G0Y5_9FIRM</name>
<gene>
    <name evidence="11" type="primary">kdpC</name>
    <name evidence="12" type="ORF">DWY25_09675</name>
</gene>
<evidence type="ECO:0000256" key="5">
    <source>
        <dbReference type="ARBA" id="ARBA00022741"/>
    </source>
</evidence>
<comment type="subcellular location">
    <subcellularLocation>
        <location evidence="11">Cell membrane</location>
        <topology evidence="11">Single-pass membrane protein</topology>
    </subcellularLocation>
</comment>
<evidence type="ECO:0000313" key="12">
    <source>
        <dbReference type="EMBL" id="RGR74072.1"/>
    </source>
</evidence>
<dbReference type="RefSeq" id="WP_117895064.1">
    <property type="nucleotide sequence ID" value="NZ_CABJCV010000010.1"/>
</dbReference>
<dbReference type="GO" id="GO:0005886">
    <property type="term" value="C:plasma membrane"/>
    <property type="evidence" value="ECO:0007669"/>
    <property type="project" value="UniProtKB-SubCell"/>
</dbReference>
<keyword evidence="13" id="KW-1185">Reference proteome</keyword>
<keyword evidence="1 11" id="KW-0813">Transport</keyword>
<keyword evidence="6 11" id="KW-0067">ATP-binding</keyword>
<evidence type="ECO:0000256" key="8">
    <source>
        <dbReference type="ARBA" id="ARBA00022989"/>
    </source>
</evidence>
<protein>
    <recommendedName>
        <fullName evidence="11">Potassium-transporting ATPase KdpC subunit</fullName>
    </recommendedName>
    <alternativeName>
        <fullName evidence="11">ATP phosphohydrolase [potassium-transporting] C chain</fullName>
    </alternativeName>
    <alternativeName>
        <fullName evidence="11">Potassium-binding and translocating subunit C</fullName>
    </alternativeName>
    <alternativeName>
        <fullName evidence="11">Potassium-translocating ATPase C chain</fullName>
    </alternativeName>
</protein>
<evidence type="ECO:0000256" key="4">
    <source>
        <dbReference type="ARBA" id="ARBA00022692"/>
    </source>
</evidence>
<dbReference type="GeneID" id="83015669"/>
<dbReference type="InterPro" id="IPR003820">
    <property type="entry name" value="KdpC"/>
</dbReference>
<dbReference type="Proteomes" id="UP000284178">
    <property type="component" value="Unassembled WGS sequence"/>
</dbReference>
<dbReference type="GO" id="GO:0005524">
    <property type="term" value="F:ATP binding"/>
    <property type="evidence" value="ECO:0007669"/>
    <property type="project" value="UniProtKB-UniRule"/>
</dbReference>
<evidence type="ECO:0000256" key="6">
    <source>
        <dbReference type="ARBA" id="ARBA00022840"/>
    </source>
</evidence>
<evidence type="ECO:0000256" key="9">
    <source>
        <dbReference type="ARBA" id="ARBA00023065"/>
    </source>
</evidence>
<keyword evidence="2 11" id="KW-1003">Cell membrane</keyword>
<evidence type="ECO:0000313" key="13">
    <source>
        <dbReference type="Proteomes" id="UP000284178"/>
    </source>
</evidence>
<evidence type="ECO:0000256" key="2">
    <source>
        <dbReference type="ARBA" id="ARBA00022475"/>
    </source>
</evidence>
<dbReference type="EMBL" id="QRUP01000010">
    <property type="protein sequence ID" value="RGR74072.1"/>
    <property type="molecule type" value="Genomic_DNA"/>
</dbReference>
<comment type="subunit">
    <text evidence="11">The system is composed of three essential subunits: KdpA, KdpB and KdpC.</text>
</comment>
<dbReference type="PANTHER" id="PTHR30042:SF2">
    <property type="entry name" value="POTASSIUM-TRANSPORTING ATPASE KDPC SUBUNIT"/>
    <property type="match status" value="1"/>
</dbReference>
<dbReference type="Pfam" id="PF02669">
    <property type="entry name" value="KdpC"/>
    <property type="match status" value="1"/>
</dbReference>
<dbReference type="HAMAP" id="MF_00276">
    <property type="entry name" value="KdpC"/>
    <property type="match status" value="1"/>
</dbReference>
<organism evidence="12 13">
    <name type="scientific">Holdemania filiformis</name>
    <dbReference type="NCBI Taxonomy" id="61171"/>
    <lineage>
        <taxon>Bacteria</taxon>
        <taxon>Bacillati</taxon>
        <taxon>Bacillota</taxon>
        <taxon>Erysipelotrichia</taxon>
        <taxon>Erysipelotrichales</taxon>
        <taxon>Erysipelotrichaceae</taxon>
        <taxon>Holdemania</taxon>
    </lineage>
</organism>
<accession>A0A412G0Y5</accession>
<keyword evidence="4 11" id="KW-0812">Transmembrane</keyword>
<comment type="caution">
    <text evidence="12">The sequence shown here is derived from an EMBL/GenBank/DDBJ whole genome shotgun (WGS) entry which is preliminary data.</text>
</comment>
<dbReference type="AlphaFoldDB" id="A0A412G0Y5"/>
<reference evidence="12 13" key="1">
    <citation type="submission" date="2018-08" db="EMBL/GenBank/DDBJ databases">
        <title>A genome reference for cultivated species of the human gut microbiota.</title>
        <authorList>
            <person name="Zou Y."/>
            <person name="Xue W."/>
            <person name="Luo G."/>
        </authorList>
    </citation>
    <scope>NUCLEOTIDE SEQUENCE [LARGE SCALE GENOMIC DNA]</scope>
    <source>
        <strain evidence="12 13">AF24-29</strain>
    </source>
</reference>
<evidence type="ECO:0000256" key="7">
    <source>
        <dbReference type="ARBA" id="ARBA00022958"/>
    </source>
</evidence>